<keyword evidence="3" id="KW-0614">Plasmid</keyword>
<proteinExistence type="predicted"/>
<dbReference type="EMBL" id="CP088148">
    <property type="protein sequence ID" value="UTU55310.1"/>
    <property type="molecule type" value="Genomic_DNA"/>
</dbReference>
<dbReference type="AlphaFoldDB" id="A0AB38TLA3"/>
<feature type="region of interest" description="Disordered" evidence="1">
    <location>
        <begin position="271"/>
        <end position="290"/>
    </location>
</feature>
<feature type="domain" description="Methyltransferase FkbM" evidence="2">
    <location>
        <begin position="97"/>
        <end position="228"/>
    </location>
</feature>
<dbReference type="InterPro" id="IPR006342">
    <property type="entry name" value="FkbM_mtfrase"/>
</dbReference>
<dbReference type="KEGG" id="mcic:A4R28_33180"/>
<name>A0AB38TLA3_9HYPH</name>
<dbReference type="RefSeq" id="WP_024505424.1">
    <property type="nucleotide sequence ID" value="NZ_CP015063.1"/>
</dbReference>
<dbReference type="GO" id="GO:0008168">
    <property type="term" value="F:methyltransferase activity"/>
    <property type="evidence" value="ECO:0007669"/>
    <property type="project" value="UniProtKB-KW"/>
</dbReference>
<evidence type="ECO:0000256" key="1">
    <source>
        <dbReference type="SAM" id="MobiDB-lite"/>
    </source>
</evidence>
<accession>A0AB38TLA3</accession>
<evidence type="ECO:0000259" key="2">
    <source>
        <dbReference type="Pfam" id="PF05050"/>
    </source>
</evidence>
<reference evidence="3 4" key="1">
    <citation type="journal article" date="2022" name="Microbiol. Resour. Announc.">
        <title>Complete Genome Sequence of Mesorhizobium ciceri Strain R30, a Rhizobium Used as a Commercial Inoculant for Chickpea in Argentina.</title>
        <authorList>
            <person name="Foresto E."/>
            <person name="Revale S."/>
            <person name="Primo E."/>
            <person name="Nievas F."/>
            <person name="Carezzano E."/>
            <person name="Puente M."/>
            <person name="Alzari P."/>
            <person name="Mart M."/>
            <person name="Ben-Assaya M."/>
            <person name="Mornico D."/>
            <person name="Santoro M."/>
            <person name="Mart F."/>
            <person name="Giordano W."/>
            <person name="Bogino P."/>
        </authorList>
    </citation>
    <scope>NUCLEOTIDE SEQUENCE [LARGE SCALE GENOMIC DNA]</scope>
    <source>
        <strain evidence="3 4">R30</strain>
    </source>
</reference>
<keyword evidence="4" id="KW-1185">Reference proteome</keyword>
<dbReference type="Gene3D" id="3.40.50.150">
    <property type="entry name" value="Vaccinia Virus protein VP39"/>
    <property type="match status" value="1"/>
</dbReference>
<organism evidence="3 4">
    <name type="scientific">Mesorhizobium ciceri</name>
    <dbReference type="NCBI Taxonomy" id="39645"/>
    <lineage>
        <taxon>Bacteria</taxon>
        <taxon>Pseudomonadati</taxon>
        <taxon>Pseudomonadota</taxon>
        <taxon>Alphaproteobacteria</taxon>
        <taxon>Hyphomicrobiales</taxon>
        <taxon>Phyllobacteriaceae</taxon>
        <taxon>Mesorhizobium</taxon>
    </lineage>
</organism>
<dbReference type="SUPFAM" id="SSF53335">
    <property type="entry name" value="S-adenosyl-L-methionine-dependent methyltransferases"/>
    <property type="match status" value="1"/>
</dbReference>
<evidence type="ECO:0000313" key="3">
    <source>
        <dbReference type="EMBL" id="UTU55310.1"/>
    </source>
</evidence>
<sequence>MNRTFYAKLYHIDGLARAIGWRKLVSVLLRRALGIGSAMKVRCGDHELLIRPTDSDLFVMSQIFGHGEYEIGKGGQSALNRLAAGWRRRGIIPVIVDAGANVGYSSIFLRDQYPDAVVMAIEPDRQTHEVLLSNCAGLERIMSVYGALWCHEGEVALVNSERPSWARGVADGEGVPSVTLRGLLARLPKAKLLMLKMDIEGAELEATRDCGKVLKHVPCIIVEPHDFMFPGRGCLTFVYSLLSGRKIDSLVNGENLIFIASELLAAPAASRRPTTGGKRALPVRAAKAVP</sequence>
<dbReference type="GO" id="GO:0032259">
    <property type="term" value="P:methylation"/>
    <property type="evidence" value="ECO:0007669"/>
    <property type="project" value="UniProtKB-KW"/>
</dbReference>
<gene>
    <name evidence="3" type="ORF">LRP29_31870</name>
</gene>
<keyword evidence="3" id="KW-0808">Transferase</keyword>
<evidence type="ECO:0000313" key="4">
    <source>
        <dbReference type="Proteomes" id="UP001060070"/>
    </source>
</evidence>
<dbReference type="NCBIfam" id="TIGR01444">
    <property type="entry name" value="fkbM_fam"/>
    <property type="match status" value="1"/>
</dbReference>
<dbReference type="InterPro" id="IPR029063">
    <property type="entry name" value="SAM-dependent_MTases_sf"/>
</dbReference>
<protein>
    <submittedName>
        <fullName evidence="3">FkbM family methyltransferase</fullName>
    </submittedName>
</protein>
<dbReference type="Pfam" id="PF05050">
    <property type="entry name" value="Methyltransf_21"/>
    <property type="match status" value="1"/>
</dbReference>
<geneLocation type="plasmid" evidence="3 4">
    <name>unnamed</name>
</geneLocation>
<dbReference type="Proteomes" id="UP001060070">
    <property type="component" value="Plasmid unnamed"/>
</dbReference>
<keyword evidence="3" id="KW-0489">Methyltransferase</keyword>